<proteinExistence type="predicted"/>
<evidence type="ECO:0000313" key="2">
    <source>
        <dbReference type="EMBL" id="NUU78046.1"/>
    </source>
</evidence>
<keyword evidence="1" id="KW-0732">Signal</keyword>
<dbReference type="RefSeq" id="WP_175397689.1">
    <property type="nucleotide sequence ID" value="NZ_JABMCB010000197.1"/>
</dbReference>
<dbReference type="AlphaFoldDB" id="A0A7Y6C0S9"/>
<reference evidence="2 3" key="1">
    <citation type="submission" date="2020-05" db="EMBL/GenBank/DDBJ databases">
        <title>Genome Sequencing of Type Strains.</title>
        <authorList>
            <person name="Lemaire J.F."/>
            <person name="Inderbitzin P."/>
            <person name="Gregorio O.A."/>
            <person name="Collins S.B."/>
            <person name="Wespe N."/>
            <person name="Knight-Connoni V."/>
        </authorList>
    </citation>
    <scope>NUCLEOTIDE SEQUENCE [LARGE SCALE GENOMIC DNA]</scope>
    <source>
        <strain evidence="2 3">LMG 21957</strain>
    </source>
</reference>
<keyword evidence="3" id="KW-1185">Reference proteome</keyword>
<accession>A0A7Y6C0S9</accession>
<evidence type="ECO:0000256" key="1">
    <source>
        <dbReference type="SAM" id="SignalP"/>
    </source>
</evidence>
<evidence type="ECO:0008006" key="4">
    <source>
        <dbReference type="Google" id="ProtNLM"/>
    </source>
</evidence>
<evidence type="ECO:0000313" key="3">
    <source>
        <dbReference type="Proteomes" id="UP000526125"/>
    </source>
</evidence>
<dbReference type="Proteomes" id="UP000526125">
    <property type="component" value="Unassembled WGS sequence"/>
</dbReference>
<feature type="chain" id="PRO_5038592625" description="Lipoprotein" evidence="1">
    <location>
        <begin position="30"/>
        <end position="177"/>
    </location>
</feature>
<feature type="signal peptide" evidence="1">
    <location>
        <begin position="1"/>
        <end position="29"/>
    </location>
</feature>
<comment type="caution">
    <text evidence="2">The sequence shown here is derived from an EMBL/GenBank/DDBJ whole genome shotgun (WGS) entry which is preliminary data.</text>
</comment>
<name>A0A7Y6C0S9_9BACL</name>
<protein>
    <recommendedName>
        <fullName evidence="4">Lipoprotein</fullName>
    </recommendedName>
</protein>
<dbReference type="EMBL" id="JABMCB010000197">
    <property type="protein sequence ID" value="NUU78046.1"/>
    <property type="molecule type" value="Genomic_DNA"/>
</dbReference>
<sequence>MKKSWIISLLTSFVLIGGVLLSPAASANAANAATSTYSDQSYEEFKEYTTQLFALETYEAKAFTALESIDTQVTSTNRKSMYLKLTNTVIPNYTKLVSKAKQIKPTNPKIKKIHDIFIKASYTQLEGYLLYQKAVSKNKVNYTLLKQGNAKVNTAGVLMEQCEEQLYAYARSLGYGS</sequence>
<gene>
    <name evidence="2" type="ORF">HP552_22810</name>
</gene>
<organism evidence="2 3">
    <name type="scientific">Paenibacillus xylanilyticus</name>
    <dbReference type="NCBI Taxonomy" id="248903"/>
    <lineage>
        <taxon>Bacteria</taxon>
        <taxon>Bacillati</taxon>
        <taxon>Bacillota</taxon>
        <taxon>Bacilli</taxon>
        <taxon>Bacillales</taxon>
        <taxon>Paenibacillaceae</taxon>
        <taxon>Paenibacillus</taxon>
    </lineage>
</organism>